<evidence type="ECO:0000313" key="2">
    <source>
        <dbReference type="Proteomes" id="UP001341840"/>
    </source>
</evidence>
<accession>A0ABU6Q2J9</accession>
<dbReference type="EMBL" id="JASCZI010000003">
    <property type="protein sequence ID" value="MED6106088.1"/>
    <property type="molecule type" value="Genomic_DNA"/>
</dbReference>
<protein>
    <submittedName>
        <fullName evidence="1">Uncharacterized protein</fullName>
    </submittedName>
</protein>
<sequence length="230" mass="24550">MVAAPPTQIHTCNRRFCQCCVNVHNPSSSLSRAASSVSIDGADGYSTYALHRHPVIFLCCLGFLYAVPREDRHKQRQWRRDSWGNSMALSHSATDNPALRCFSVASNDHERSHFSLAIVALFSTLLPVSSTASSSNSDTLSAVYGIVAARITIGSRYGHAGGGRDIAASFAGLRPVVSPFSFATAWWTIASTSAGFSVSIAISSKSNNVFSSSVHSASECILIESEAVCI</sequence>
<dbReference type="Proteomes" id="UP001341840">
    <property type="component" value="Unassembled WGS sequence"/>
</dbReference>
<name>A0ABU6Q2J9_9FABA</name>
<proteinExistence type="predicted"/>
<keyword evidence="2" id="KW-1185">Reference proteome</keyword>
<evidence type="ECO:0000313" key="1">
    <source>
        <dbReference type="EMBL" id="MED6106088.1"/>
    </source>
</evidence>
<organism evidence="1 2">
    <name type="scientific">Stylosanthes scabra</name>
    <dbReference type="NCBI Taxonomy" id="79078"/>
    <lineage>
        <taxon>Eukaryota</taxon>
        <taxon>Viridiplantae</taxon>
        <taxon>Streptophyta</taxon>
        <taxon>Embryophyta</taxon>
        <taxon>Tracheophyta</taxon>
        <taxon>Spermatophyta</taxon>
        <taxon>Magnoliopsida</taxon>
        <taxon>eudicotyledons</taxon>
        <taxon>Gunneridae</taxon>
        <taxon>Pentapetalae</taxon>
        <taxon>rosids</taxon>
        <taxon>fabids</taxon>
        <taxon>Fabales</taxon>
        <taxon>Fabaceae</taxon>
        <taxon>Papilionoideae</taxon>
        <taxon>50 kb inversion clade</taxon>
        <taxon>dalbergioids sensu lato</taxon>
        <taxon>Dalbergieae</taxon>
        <taxon>Pterocarpus clade</taxon>
        <taxon>Stylosanthes</taxon>
    </lineage>
</organism>
<gene>
    <name evidence="1" type="ORF">PIB30_001484</name>
</gene>
<comment type="caution">
    <text evidence="1">The sequence shown here is derived from an EMBL/GenBank/DDBJ whole genome shotgun (WGS) entry which is preliminary data.</text>
</comment>
<reference evidence="1 2" key="1">
    <citation type="journal article" date="2023" name="Plants (Basel)">
        <title>Bridging the Gap: Combining Genomics and Transcriptomics Approaches to Understand Stylosanthes scabra, an Orphan Legume from the Brazilian Caatinga.</title>
        <authorList>
            <person name="Ferreira-Neto J.R.C."/>
            <person name="da Silva M.D."/>
            <person name="Binneck E."/>
            <person name="de Melo N.F."/>
            <person name="da Silva R.H."/>
            <person name="de Melo A.L.T.M."/>
            <person name="Pandolfi V."/>
            <person name="Bustamante F.O."/>
            <person name="Brasileiro-Vidal A.C."/>
            <person name="Benko-Iseppon A.M."/>
        </authorList>
    </citation>
    <scope>NUCLEOTIDE SEQUENCE [LARGE SCALE GENOMIC DNA]</scope>
    <source>
        <tissue evidence="1">Leaves</tissue>
    </source>
</reference>